<keyword evidence="1 3" id="KW-0808">Transferase</keyword>
<sequence>MKKDDISPTLASQLEKEGVDLDRMFRFLDDLNAGKYDAPGGIVPETVPSFPHPAIVDRRGPAELSKTRAALESRLFHLGLPLSLLNGAQAVPSESEDLLLLDEALLRKIGIRLYPQTAYGVLNGGSASSYADNKKNRSLDPELFDQFGDLFHTLADDCRGKPKGITPAFLNPDGSPGWSFLFLKLRMLLEHKKAYKEEIGTLPEVILPSFQMTSVHTDSAIAEALREYVADPGLLSLAESLGCPSVEMYTASQTMMAAITHSSSGRPRKIFDRAWGRADTGIAMPGGHGQNFEVLAPIYRKLRSKGIRFAWLGNIDNMGYTVDPVSLAVFALSGFDAAFEESWRTPMDVKGGILVADSSGKLSCADIGPVISTERMLAFEAEGKPVLFNCGIGLFDLERLDPLLDEIPYRLPLRITDQDKDAGQYAQAEQITWEVIGLLDKPMFLAVEKSRRFLAAKMLMETMLTSLPPSRGSKSELASVSREMHTGLEKLLRNEYGLTEANGKWVFTSE</sequence>
<gene>
    <name evidence="3" type="ORF">K7J14_03355</name>
</gene>
<proteinExistence type="predicted"/>
<evidence type="ECO:0000256" key="2">
    <source>
        <dbReference type="ARBA" id="ARBA00022695"/>
    </source>
</evidence>
<dbReference type="GO" id="GO:0003983">
    <property type="term" value="F:UTP:glucose-1-phosphate uridylyltransferase activity"/>
    <property type="evidence" value="ECO:0007669"/>
    <property type="project" value="UniProtKB-EC"/>
</dbReference>
<dbReference type="Proteomes" id="UP001198163">
    <property type="component" value="Unassembled WGS sequence"/>
</dbReference>
<evidence type="ECO:0000313" key="3">
    <source>
        <dbReference type="EMBL" id="MCD1653735.1"/>
    </source>
</evidence>
<dbReference type="InterPro" id="IPR002618">
    <property type="entry name" value="UDPGP_fam"/>
</dbReference>
<evidence type="ECO:0000256" key="1">
    <source>
        <dbReference type="ARBA" id="ARBA00022679"/>
    </source>
</evidence>
<keyword evidence="4" id="KW-1185">Reference proteome</keyword>
<dbReference type="EMBL" id="JAINWA010000001">
    <property type="protein sequence ID" value="MCD1653735.1"/>
    <property type="molecule type" value="Genomic_DNA"/>
</dbReference>
<dbReference type="AlphaFoldDB" id="A0AAE3EFB1"/>
<dbReference type="RefSeq" id="WP_230753102.1">
    <property type="nucleotide sequence ID" value="NZ_JAINWA010000001.1"/>
</dbReference>
<dbReference type="Pfam" id="PF01704">
    <property type="entry name" value="UDPGP"/>
    <property type="match status" value="1"/>
</dbReference>
<reference evidence="3" key="1">
    <citation type="submission" date="2021-08" db="EMBL/GenBank/DDBJ databases">
        <title>Comparative analyses of Brucepasteria parasyntrophica and Teretinema zuelzerae.</title>
        <authorList>
            <person name="Song Y."/>
            <person name="Brune A."/>
        </authorList>
    </citation>
    <scope>NUCLEOTIDE SEQUENCE</scope>
    <source>
        <strain evidence="3">DSM 1903</strain>
    </source>
</reference>
<comment type="caution">
    <text evidence="3">The sequence shown here is derived from an EMBL/GenBank/DDBJ whole genome shotgun (WGS) entry which is preliminary data.</text>
</comment>
<dbReference type="SUPFAM" id="SSF53448">
    <property type="entry name" value="Nucleotide-diphospho-sugar transferases"/>
    <property type="match status" value="1"/>
</dbReference>
<organism evidence="3 4">
    <name type="scientific">Teretinema zuelzerae</name>
    <dbReference type="NCBI Taxonomy" id="156"/>
    <lineage>
        <taxon>Bacteria</taxon>
        <taxon>Pseudomonadati</taxon>
        <taxon>Spirochaetota</taxon>
        <taxon>Spirochaetia</taxon>
        <taxon>Spirochaetales</taxon>
        <taxon>Treponemataceae</taxon>
        <taxon>Teretinema</taxon>
    </lineage>
</organism>
<protein>
    <submittedName>
        <fullName evidence="3">UTP--glucose-1-phosphate uridylyltransferase</fullName>
        <ecNumber evidence="3">2.7.7.9</ecNumber>
    </submittedName>
</protein>
<dbReference type="InterPro" id="IPR029044">
    <property type="entry name" value="Nucleotide-diphossugar_trans"/>
</dbReference>
<evidence type="ECO:0000313" key="4">
    <source>
        <dbReference type="Proteomes" id="UP001198163"/>
    </source>
</evidence>
<dbReference type="EC" id="2.7.7.9" evidence="3"/>
<accession>A0AAE3EFB1</accession>
<dbReference type="Gene3D" id="3.90.550.10">
    <property type="entry name" value="Spore Coat Polysaccharide Biosynthesis Protein SpsA, Chain A"/>
    <property type="match status" value="1"/>
</dbReference>
<name>A0AAE3EFB1_9SPIR</name>
<keyword evidence="2 3" id="KW-0548">Nucleotidyltransferase</keyword>